<evidence type="ECO:0000256" key="7">
    <source>
        <dbReference type="ARBA" id="ARBA00035448"/>
    </source>
</evidence>
<evidence type="ECO:0000313" key="9">
    <source>
        <dbReference type="EMBL" id="MFC5745394.1"/>
    </source>
</evidence>
<evidence type="ECO:0000256" key="5">
    <source>
        <dbReference type="ARBA" id="ARBA00035127"/>
    </source>
</evidence>
<evidence type="ECO:0000313" key="10">
    <source>
        <dbReference type="Proteomes" id="UP001596074"/>
    </source>
</evidence>
<gene>
    <name evidence="9" type="ORF">ACFPZN_07245</name>
</gene>
<keyword evidence="10" id="KW-1185">Reference proteome</keyword>
<comment type="similarity">
    <text evidence="4">Belongs to the FcoT family.</text>
</comment>
<accession>A0ABW0ZUI1</accession>
<dbReference type="EC" id="4.3.2.11" evidence="5"/>
<evidence type="ECO:0000256" key="2">
    <source>
        <dbReference type="ARBA" id="ARBA00023098"/>
    </source>
</evidence>
<evidence type="ECO:0000256" key="4">
    <source>
        <dbReference type="ARBA" id="ARBA00035117"/>
    </source>
</evidence>
<evidence type="ECO:0000256" key="1">
    <source>
        <dbReference type="ARBA" id="ARBA00022832"/>
    </source>
</evidence>
<dbReference type="Proteomes" id="UP001596074">
    <property type="component" value="Unassembled WGS sequence"/>
</dbReference>
<proteinExistence type="inferred from homology"/>
<evidence type="ECO:0000256" key="8">
    <source>
        <dbReference type="ARBA" id="ARBA00048742"/>
    </source>
</evidence>
<evidence type="ECO:0000256" key="6">
    <source>
        <dbReference type="ARBA" id="ARBA00035169"/>
    </source>
</evidence>
<reference evidence="10" key="1">
    <citation type="journal article" date="2019" name="Int. J. Syst. Evol. Microbiol.">
        <title>The Global Catalogue of Microorganisms (GCM) 10K type strain sequencing project: providing services to taxonomists for standard genome sequencing and annotation.</title>
        <authorList>
            <consortium name="The Broad Institute Genomics Platform"/>
            <consortium name="The Broad Institute Genome Sequencing Center for Infectious Disease"/>
            <person name="Wu L."/>
            <person name="Ma J."/>
        </authorList>
    </citation>
    <scope>NUCLEOTIDE SEQUENCE [LARGE SCALE GENOMIC DNA]</scope>
    <source>
        <strain evidence="10">KCTC 42087</strain>
    </source>
</reference>
<dbReference type="Pfam" id="PF10862">
    <property type="entry name" value="FcoT"/>
    <property type="match status" value="1"/>
</dbReference>
<dbReference type="Gene3D" id="3.10.129.30">
    <property type="entry name" value="Rv0098, thioesterase-like hot dog domain"/>
    <property type="match status" value="1"/>
</dbReference>
<evidence type="ECO:0000256" key="3">
    <source>
        <dbReference type="ARBA" id="ARBA00023239"/>
    </source>
</evidence>
<keyword evidence="1" id="KW-0276">Fatty acid metabolism</keyword>
<keyword evidence="3" id="KW-0456">Lyase</keyword>
<sequence length="194" mass="21948">MTTLTHPADRARPAPFPDADHPCDQDLLAETLRCYKPHCRYLTSIGTRVRDGHLSAIAELRIPESCYIDDTGHLNAVEVNICYNQMLYYVIAKAIREGLAPEFGGWTLPDYWERRLGAVLIVKLQSSFQRPIDARHFFGEFTLGRARRFRPPGRAPGDEETLISMDTSFRYWDDNDGRCSGQVKVAVTEGAPAF</sequence>
<dbReference type="RefSeq" id="WP_378281016.1">
    <property type="nucleotide sequence ID" value="NZ_JBHSON010000007.1"/>
</dbReference>
<comment type="caution">
    <text evidence="9">The sequence shown here is derived from an EMBL/GenBank/DDBJ whole genome shotgun (WGS) entry which is preliminary data.</text>
</comment>
<keyword evidence="2" id="KW-0443">Lipid metabolism</keyword>
<protein>
    <recommendedName>
        <fullName evidence="6">(2E)-enoyl-[ACP] glycyltransferase</fullName>
        <ecNumber evidence="5">4.3.2.11</ecNumber>
    </recommendedName>
    <alternativeName>
        <fullName evidence="7">(2E)-unsaturated fatty acyl-[ACP] glycyltransferase</fullName>
    </alternativeName>
</protein>
<dbReference type="InterPro" id="IPR022598">
    <property type="entry name" value="FcoT_ThioEstase"/>
</dbReference>
<dbReference type="EMBL" id="JBHSON010000007">
    <property type="protein sequence ID" value="MFC5745394.1"/>
    <property type="molecule type" value="Genomic_DNA"/>
</dbReference>
<organism evidence="9 10">
    <name type="scientific">Actinomadura rugatobispora</name>
    <dbReference type="NCBI Taxonomy" id="1994"/>
    <lineage>
        <taxon>Bacteria</taxon>
        <taxon>Bacillati</taxon>
        <taxon>Actinomycetota</taxon>
        <taxon>Actinomycetes</taxon>
        <taxon>Streptosporangiales</taxon>
        <taxon>Thermomonosporaceae</taxon>
        <taxon>Actinomadura</taxon>
    </lineage>
</organism>
<name>A0ABW0ZUI1_9ACTN</name>
<dbReference type="InterPro" id="IPR043064">
    <property type="entry name" value="FcoT_ThioEstase_Rv0098-like_sf"/>
</dbReference>
<comment type="catalytic activity">
    <reaction evidence="8">
        <text>a (3R)-3-[(carboxymethyl)amino]fatty acid + holo-[ACP] + H(+) = a (2E)-enoyl-[ACP] + glycine + H2O</text>
        <dbReference type="Rhea" id="RHEA:74923"/>
        <dbReference type="Rhea" id="RHEA-COMP:9685"/>
        <dbReference type="Rhea" id="RHEA-COMP:9925"/>
        <dbReference type="ChEBI" id="CHEBI:15377"/>
        <dbReference type="ChEBI" id="CHEBI:15378"/>
        <dbReference type="ChEBI" id="CHEBI:57305"/>
        <dbReference type="ChEBI" id="CHEBI:64479"/>
        <dbReference type="ChEBI" id="CHEBI:78784"/>
        <dbReference type="ChEBI" id="CHEBI:193080"/>
        <dbReference type="EC" id="4.3.2.11"/>
    </reaction>
    <physiologicalReaction direction="right-to-left" evidence="8">
        <dbReference type="Rhea" id="RHEA:74925"/>
    </physiologicalReaction>
</comment>